<dbReference type="STRING" id="1471761.B0W44_00330"/>
<evidence type="ECO:0000313" key="2">
    <source>
        <dbReference type="EMBL" id="AQS54473.1"/>
    </source>
</evidence>
<dbReference type="OrthoDB" id="1653819at2"/>
<evidence type="ECO:0000313" key="3">
    <source>
        <dbReference type="Proteomes" id="UP000188603"/>
    </source>
</evidence>
<dbReference type="RefSeq" id="WP_077718289.1">
    <property type="nucleotide sequence ID" value="NZ_CP019699.1"/>
</dbReference>
<protein>
    <submittedName>
        <fullName evidence="2">Spore cortex biosynthesis protein YabQ</fullName>
    </submittedName>
</protein>
<feature type="transmembrane region" description="Helical" evidence="1">
    <location>
        <begin position="163"/>
        <end position="183"/>
    </location>
</feature>
<keyword evidence="3" id="KW-1185">Reference proteome</keyword>
<feature type="transmembrane region" description="Helical" evidence="1">
    <location>
        <begin position="92"/>
        <end position="110"/>
    </location>
</feature>
<organism evidence="2 3">
    <name type="scientific">Novibacillus thermophilus</name>
    <dbReference type="NCBI Taxonomy" id="1471761"/>
    <lineage>
        <taxon>Bacteria</taxon>
        <taxon>Bacillati</taxon>
        <taxon>Bacillota</taxon>
        <taxon>Bacilli</taxon>
        <taxon>Bacillales</taxon>
        <taxon>Thermoactinomycetaceae</taxon>
        <taxon>Novibacillus</taxon>
    </lineage>
</organism>
<dbReference type="Proteomes" id="UP000188603">
    <property type="component" value="Chromosome"/>
</dbReference>
<gene>
    <name evidence="2" type="ORF">B0W44_00330</name>
</gene>
<dbReference type="AlphaFoldDB" id="A0A1U9K359"/>
<accession>A0A1U9K359</accession>
<feature type="transmembrane region" description="Helical" evidence="1">
    <location>
        <begin position="131"/>
        <end position="151"/>
    </location>
</feature>
<evidence type="ECO:0000256" key="1">
    <source>
        <dbReference type="SAM" id="Phobius"/>
    </source>
</evidence>
<keyword evidence="1" id="KW-0472">Membrane</keyword>
<feature type="transmembrane region" description="Helical" evidence="1">
    <location>
        <begin position="39"/>
        <end position="61"/>
    </location>
</feature>
<feature type="transmembrane region" description="Helical" evidence="1">
    <location>
        <begin position="7"/>
        <end position="27"/>
    </location>
</feature>
<keyword evidence="1" id="KW-0812">Transmembrane</keyword>
<dbReference type="InterPro" id="IPR019074">
    <property type="entry name" value="YabQ"/>
</dbReference>
<proteinExistence type="predicted"/>
<dbReference type="Pfam" id="PF09578">
    <property type="entry name" value="Spore_YabQ"/>
    <property type="match status" value="1"/>
</dbReference>
<keyword evidence="1" id="KW-1133">Transmembrane helix</keyword>
<name>A0A1U9K359_9BACL</name>
<reference evidence="2 3" key="1">
    <citation type="journal article" date="2015" name="Int. J. Syst. Evol. Microbiol.">
        <title>Novibacillus thermophilus gen. nov., sp. nov., a Gram-staining-negative and moderately thermophilic member of the family Thermoactinomycetaceae.</title>
        <authorList>
            <person name="Yang G."/>
            <person name="Chen J."/>
            <person name="Zhou S."/>
        </authorList>
    </citation>
    <scope>NUCLEOTIDE SEQUENCE [LARGE SCALE GENOMIC DNA]</scope>
    <source>
        <strain evidence="2 3">SG-1</strain>
    </source>
</reference>
<dbReference type="NCBIfam" id="TIGR02893">
    <property type="entry name" value="spore_yabQ"/>
    <property type="match status" value="1"/>
</dbReference>
<dbReference type="EMBL" id="CP019699">
    <property type="protein sequence ID" value="AQS54473.1"/>
    <property type="molecule type" value="Genomic_DNA"/>
</dbReference>
<feature type="transmembrane region" description="Helical" evidence="1">
    <location>
        <begin position="68"/>
        <end position="86"/>
    </location>
</feature>
<sequence length="197" mass="23341">MTLQTQWVAFATMLASGILLGVFLDLYRVLKGRWHLTGWVVALVDLCYWILAAGWVFSVLLWSTWGELRFYMLLILFAGIGLYYWWFSRPTIKVLLIAIGVVQALIHFFIQLLRTFVWTPLQYGWRLCQKLVLLMLRLLWAVLRTVAWLLQPVWRPVRSVLEPLYLPLVHFVLKVYRWLAGILRKVKKVLQKLFHPE</sequence>
<dbReference type="KEGG" id="ntr:B0W44_00330"/>